<evidence type="ECO:0000256" key="1">
    <source>
        <dbReference type="ARBA" id="ARBA00004123"/>
    </source>
</evidence>
<dbReference type="SMART" id="SM00066">
    <property type="entry name" value="GAL4"/>
    <property type="match status" value="1"/>
</dbReference>
<dbReference type="EMBL" id="LN649232">
    <property type="protein sequence ID" value="CEI38426.1"/>
    <property type="molecule type" value="Genomic_DNA"/>
</dbReference>
<keyword evidence="4" id="KW-0804">Transcription</keyword>
<dbReference type="GO" id="GO:0000981">
    <property type="term" value="F:DNA-binding transcription factor activity, RNA polymerase II-specific"/>
    <property type="evidence" value="ECO:0007669"/>
    <property type="project" value="InterPro"/>
</dbReference>
<dbReference type="GO" id="GO:0005634">
    <property type="term" value="C:nucleus"/>
    <property type="evidence" value="ECO:0007669"/>
    <property type="project" value="UniProtKB-SubCell"/>
</dbReference>
<dbReference type="GO" id="GO:0008270">
    <property type="term" value="F:zinc ion binding"/>
    <property type="evidence" value="ECO:0007669"/>
    <property type="project" value="InterPro"/>
</dbReference>
<dbReference type="Pfam" id="PF04082">
    <property type="entry name" value="Fungal_trans"/>
    <property type="match status" value="1"/>
</dbReference>
<dbReference type="AlphaFoldDB" id="A0A2L2SMK2"/>
<evidence type="ECO:0000256" key="5">
    <source>
        <dbReference type="ARBA" id="ARBA00023242"/>
    </source>
</evidence>
<feature type="region of interest" description="Disordered" evidence="6">
    <location>
        <begin position="114"/>
        <end position="134"/>
    </location>
</feature>
<dbReference type="PROSITE" id="PS50048">
    <property type="entry name" value="ZN2_CY6_FUNGAL_2"/>
    <property type="match status" value="1"/>
</dbReference>
<evidence type="ECO:0000256" key="6">
    <source>
        <dbReference type="SAM" id="MobiDB-lite"/>
    </source>
</evidence>
<evidence type="ECO:0000256" key="4">
    <source>
        <dbReference type="ARBA" id="ARBA00023163"/>
    </source>
</evidence>
<dbReference type="Gene3D" id="4.10.240.10">
    <property type="entry name" value="Zn(2)-C6 fungal-type DNA-binding domain"/>
    <property type="match status" value="1"/>
</dbReference>
<evidence type="ECO:0000259" key="7">
    <source>
        <dbReference type="PROSITE" id="PS50048"/>
    </source>
</evidence>
<dbReference type="InterPro" id="IPR050815">
    <property type="entry name" value="TF_fung"/>
</dbReference>
<dbReference type="InterPro" id="IPR036864">
    <property type="entry name" value="Zn2-C6_fun-type_DNA-bd_sf"/>
</dbReference>
<dbReference type="InterPro" id="IPR007219">
    <property type="entry name" value="XnlR_reg_dom"/>
</dbReference>
<keyword evidence="3" id="KW-0805">Transcription regulation</keyword>
<keyword evidence="2" id="KW-0479">Metal-binding</keyword>
<evidence type="ECO:0000256" key="3">
    <source>
        <dbReference type="ARBA" id="ARBA00023015"/>
    </source>
</evidence>
<dbReference type="InterPro" id="IPR001138">
    <property type="entry name" value="Zn2Cys6_DnaBD"/>
</dbReference>
<dbReference type="GO" id="GO:0003677">
    <property type="term" value="F:DNA binding"/>
    <property type="evidence" value="ECO:0007669"/>
    <property type="project" value="InterPro"/>
</dbReference>
<name>A0A2L2SMK2_9HYPO</name>
<accession>A0A2L2SMK2</accession>
<dbReference type="SUPFAM" id="SSF57701">
    <property type="entry name" value="Zn2/Cys6 DNA-binding domain"/>
    <property type="match status" value="1"/>
</dbReference>
<feature type="domain" description="Zn(2)-C6 fungal-type" evidence="7">
    <location>
        <begin position="70"/>
        <end position="99"/>
    </location>
</feature>
<sequence length="631" mass="70770">MPTHSNNLEVARISLWTLSILRTRLNAPRNLSNSRANNAALESYVADTPEPLVGQDLTEAGIKRRRILRACDSCRLAKAKCSGTKPCARCQAQRHECQFGGSHAVSSFNIGTESPMPSASTLPTGHGSIPSQDSSMDISNVVAEDAGRIFNHENRDMIKQYLDTYFDNIDIADCIFLHRATTIAEWSQGKLDTTLLKAICASAIRLSPIQGRDSATANTWMTQVQHALVNNMGDMSVPKLQALMLVVKFLSSMRFAGDVWMLLSVASRVAFTKRLNYERPSIDPVRQECLRRIMWSIYAVDKIFSGGIEDLTVCPTQRIHIRLPCSQHDFQLGLKSKAPFLGIKNDRDTDLNSLANLFRLYDIRDRVLRYTRHVILSGRTPYDSRGQLRSLDLELASFEKSLPEELQRDDNRLMLMCYSDEARTYTTLHTVLLSSRCDLHRFLTPGIREAVSPKAVDQTPRAYIEYCQRQCLQTALRFIDMWSKVRHMGTKSHLGTTTFSVVMYQFVKMIDSLASLLPSSGESSLPVIKQKLTEILLIISQNQPEAELIASCVTDIENLISRLGTRYISPSSPSASPGALRLQEKLHRRSKHAFAPEDEEEEDPAVRAQDPSLDESLCHPDIGSRIPFGPV</sequence>
<comment type="subcellular location">
    <subcellularLocation>
        <location evidence="1">Nucleus</location>
    </subcellularLocation>
</comment>
<dbReference type="CDD" id="cd00067">
    <property type="entry name" value="GAL4"/>
    <property type="match status" value="1"/>
</dbReference>
<keyword evidence="5" id="KW-0539">Nucleus</keyword>
<evidence type="ECO:0000313" key="8">
    <source>
        <dbReference type="EMBL" id="CEI38426.1"/>
    </source>
</evidence>
<dbReference type="PANTHER" id="PTHR47338:SF7">
    <property type="entry name" value="ZN(II)2CYS6 TRANSCRIPTION FACTOR (EUROFUNG)"/>
    <property type="match status" value="1"/>
</dbReference>
<organism evidence="8 9">
    <name type="scientific">Fusarium venenatum</name>
    <dbReference type="NCBI Taxonomy" id="56646"/>
    <lineage>
        <taxon>Eukaryota</taxon>
        <taxon>Fungi</taxon>
        <taxon>Dikarya</taxon>
        <taxon>Ascomycota</taxon>
        <taxon>Pezizomycotina</taxon>
        <taxon>Sordariomycetes</taxon>
        <taxon>Hypocreomycetidae</taxon>
        <taxon>Hypocreales</taxon>
        <taxon>Nectriaceae</taxon>
        <taxon>Fusarium</taxon>
    </lineage>
</organism>
<evidence type="ECO:0000256" key="2">
    <source>
        <dbReference type="ARBA" id="ARBA00022723"/>
    </source>
</evidence>
<proteinExistence type="predicted"/>
<dbReference type="Proteomes" id="UP000245910">
    <property type="component" value="Chromosome IIII"/>
</dbReference>
<dbReference type="PROSITE" id="PS00463">
    <property type="entry name" value="ZN2_CY6_FUNGAL_1"/>
    <property type="match status" value="1"/>
</dbReference>
<feature type="region of interest" description="Disordered" evidence="6">
    <location>
        <begin position="587"/>
        <end position="631"/>
    </location>
</feature>
<dbReference type="GO" id="GO:0006351">
    <property type="term" value="P:DNA-templated transcription"/>
    <property type="evidence" value="ECO:0007669"/>
    <property type="project" value="InterPro"/>
</dbReference>
<dbReference type="STRING" id="56646.A0A2L2SMK2"/>
<dbReference type="Pfam" id="PF00172">
    <property type="entry name" value="Zn_clus"/>
    <property type="match status" value="1"/>
</dbReference>
<keyword evidence="9" id="KW-1185">Reference proteome</keyword>
<reference evidence="9" key="1">
    <citation type="submission" date="2014-10" db="EMBL/GenBank/DDBJ databases">
        <authorList>
            <person name="King R."/>
        </authorList>
    </citation>
    <scope>NUCLEOTIDE SEQUENCE [LARGE SCALE GENOMIC DNA]</scope>
    <source>
        <strain evidence="9">A3/5</strain>
    </source>
</reference>
<dbReference type="CDD" id="cd12148">
    <property type="entry name" value="fungal_TF_MHR"/>
    <property type="match status" value="1"/>
</dbReference>
<evidence type="ECO:0000313" key="9">
    <source>
        <dbReference type="Proteomes" id="UP000245910"/>
    </source>
</evidence>
<protein>
    <recommendedName>
        <fullName evidence="7">Zn(2)-C6 fungal-type domain-containing protein</fullName>
    </recommendedName>
</protein>
<dbReference type="PANTHER" id="PTHR47338">
    <property type="entry name" value="ZN(II)2CYS6 TRANSCRIPTION FACTOR (EUROFUNG)-RELATED"/>
    <property type="match status" value="1"/>
</dbReference>